<keyword evidence="3" id="KW-1185">Reference proteome</keyword>
<keyword evidence="1" id="KW-0472">Membrane</keyword>
<feature type="transmembrane region" description="Helical" evidence="1">
    <location>
        <begin position="12"/>
        <end position="34"/>
    </location>
</feature>
<accession>A0ABP6Z0H6</accession>
<dbReference type="Proteomes" id="UP001501074">
    <property type="component" value="Unassembled WGS sequence"/>
</dbReference>
<protein>
    <submittedName>
        <fullName evidence="2">Uncharacterized protein</fullName>
    </submittedName>
</protein>
<organism evidence="2 3">
    <name type="scientific">Kineosporia mesophila</name>
    <dbReference type="NCBI Taxonomy" id="566012"/>
    <lineage>
        <taxon>Bacteria</taxon>
        <taxon>Bacillati</taxon>
        <taxon>Actinomycetota</taxon>
        <taxon>Actinomycetes</taxon>
        <taxon>Kineosporiales</taxon>
        <taxon>Kineosporiaceae</taxon>
        <taxon>Kineosporia</taxon>
    </lineage>
</organism>
<comment type="caution">
    <text evidence="2">The sequence shown here is derived from an EMBL/GenBank/DDBJ whole genome shotgun (WGS) entry which is preliminary data.</text>
</comment>
<proteinExistence type="predicted"/>
<name>A0ABP6Z0H6_9ACTN</name>
<keyword evidence="1" id="KW-0812">Transmembrane</keyword>
<evidence type="ECO:0000313" key="2">
    <source>
        <dbReference type="EMBL" id="GAA3595190.1"/>
    </source>
</evidence>
<dbReference type="RefSeq" id="WP_231484311.1">
    <property type="nucleotide sequence ID" value="NZ_BAAAZO010000001.1"/>
</dbReference>
<dbReference type="EMBL" id="BAAAZO010000001">
    <property type="protein sequence ID" value="GAA3595190.1"/>
    <property type="molecule type" value="Genomic_DNA"/>
</dbReference>
<gene>
    <name evidence="2" type="ORF">GCM10022223_07890</name>
</gene>
<evidence type="ECO:0000256" key="1">
    <source>
        <dbReference type="SAM" id="Phobius"/>
    </source>
</evidence>
<evidence type="ECO:0000313" key="3">
    <source>
        <dbReference type="Proteomes" id="UP001501074"/>
    </source>
</evidence>
<sequence>MPEDLSEVDLSGVAVGGAGLLLVVLGCAVVFLAVRYRRENVQLRARNTELSMENDRWHEDFAAATGELTALREGLHADCAYRGSGRAEAS</sequence>
<reference evidence="3" key="1">
    <citation type="journal article" date="2019" name="Int. J. Syst. Evol. Microbiol.">
        <title>The Global Catalogue of Microorganisms (GCM) 10K type strain sequencing project: providing services to taxonomists for standard genome sequencing and annotation.</title>
        <authorList>
            <consortium name="The Broad Institute Genomics Platform"/>
            <consortium name="The Broad Institute Genome Sequencing Center for Infectious Disease"/>
            <person name="Wu L."/>
            <person name="Ma J."/>
        </authorList>
    </citation>
    <scope>NUCLEOTIDE SEQUENCE [LARGE SCALE GENOMIC DNA]</scope>
    <source>
        <strain evidence="3">JCM 16902</strain>
    </source>
</reference>
<keyword evidence="1" id="KW-1133">Transmembrane helix</keyword>